<evidence type="ECO:0000313" key="1">
    <source>
        <dbReference type="EMBL" id="CEM35371.1"/>
    </source>
</evidence>
<keyword evidence="2" id="KW-1185">Reference proteome</keyword>
<dbReference type="EMBL" id="CDMY01000850">
    <property type="protein sequence ID" value="CEM35371.1"/>
    <property type="molecule type" value="Genomic_DNA"/>
</dbReference>
<dbReference type="Proteomes" id="UP000041254">
    <property type="component" value="Unassembled WGS sequence"/>
</dbReference>
<sequence length="117" mass="13811">MKYNLFPRLDFLAYIKRVHVAYRPGQPNTDSCRWLVHRMTHPDTRKTYPKLETSYELLGYNAPAKIDIEMVTGKKFSFAAERYTLRELRLLIDEEQYKAHIDAMRAGAIDRKGEDED</sequence>
<name>A0A0G4GWL7_VITBC</name>
<dbReference type="Gene3D" id="3.40.30.10">
    <property type="entry name" value="Glutaredoxin"/>
    <property type="match status" value="1"/>
</dbReference>
<proteinExistence type="predicted"/>
<dbReference type="PANTHER" id="PTHR28236:SF1">
    <property type="entry name" value="LARGE RIBOSOMAL SUBUNIT PROTEIN ML53"/>
    <property type="match status" value="1"/>
</dbReference>
<dbReference type="OrthoDB" id="433917at2759"/>
<dbReference type="InterPro" id="IPR042776">
    <property type="entry name" value="Ribosomal_mL53_fung"/>
</dbReference>
<dbReference type="AlphaFoldDB" id="A0A0G4GWL7"/>
<gene>
    <name evidence="1" type="ORF">Vbra_18942</name>
</gene>
<accession>A0A0G4GWL7</accession>
<evidence type="ECO:0000313" key="2">
    <source>
        <dbReference type="Proteomes" id="UP000041254"/>
    </source>
</evidence>
<dbReference type="PANTHER" id="PTHR28236">
    <property type="entry name" value="54S RIBOSOMAL PROTEIN L44, MITOCHONDRIAL"/>
    <property type="match status" value="1"/>
</dbReference>
<dbReference type="InParanoid" id="A0A0G4GWL7"/>
<protein>
    <recommendedName>
        <fullName evidence="3">Ribosomal protein/NADH dehydrogenase domain-containing protein</fullName>
    </recommendedName>
</protein>
<dbReference type="PhylomeDB" id="A0A0G4GWL7"/>
<evidence type="ECO:0008006" key="3">
    <source>
        <dbReference type="Google" id="ProtNLM"/>
    </source>
</evidence>
<reference evidence="1 2" key="1">
    <citation type="submission" date="2014-11" db="EMBL/GenBank/DDBJ databases">
        <authorList>
            <person name="Zhu J."/>
            <person name="Qi W."/>
            <person name="Song R."/>
        </authorList>
    </citation>
    <scope>NUCLEOTIDE SEQUENCE [LARGE SCALE GENOMIC DNA]</scope>
</reference>
<dbReference type="VEuPathDB" id="CryptoDB:Vbra_18942"/>
<dbReference type="OMA" id="IDYNEEP"/>
<organism evidence="1 2">
    <name type="scientific">Vitrella brassicaformis (strain CCMP3155)</name>
    <dbReference type="NCBI Taxonomy" id="1169540"/>
    <lineage>
        <taxon>Eukaryota</taxon>
        <taxon>Sar</taxon>
        <taxon>Alveolata</taxon>
        <taxon>Colpodellida</taxon>
        <taxon>Vitrellaceae</taxon>
        <taxon>Vitrella</taxon>
    </lineage>
</organism>
<dbReference type="FunCoup" id="A0A0G4GWL7">
    <property type="interactions" value="1"/>
</dbReference>